<dbReference type="AlphaFoldDB" id="A0A2Z2NL83"/>
<dbReference type="KEGG" id="gai:IMCC3135_09960"/>
<protein>
    <submittedName>
        <fullName evidence="2">Uncharacterized protein</fullName>
    </submittedName>
</protein>
<sequence length="62" mass="7191">MKFQQSGRPDDHCRLLNSAVNEDKRPESQQESIQWRKSRCTLAMAFDDQELLFHQQAVGNNG</sequence>
<proteinExistence type="predicted"/>
<dbReference type="RefSeq" id="WP_157735888.1">
    <property type="nucleotide sequence ID" value="NZ_CP018632.1"/>
</dbReference>
<accession>A0A2Z2NL83</accession>
<evidence type="ECO:0000313" key="3">
    <source>
        <dbReference type="Proteomes" id="UP000250079"/>
    </source>
</evidence>
<keyword evidence="3" id="KW-1185">Reference proteome</keyword>
<evidence type="ECO:0000256" key="1">
    <source>
        <dbReference type="SAM" id="MobiDB-lite"/>
    </source>
</evidence>
<organism evidence="2 3">
    <name type="scientific">Granulosicoccus antarcticus IMCC3135</name>
    <dbReference type="NCBI Taxonomy" id="1192854"/>
    <lineage>
        <taxon>Bacteria</taxon>
        <taxon>Pseudomonadati</taxon>
        <taxon>Pseudomonadota</taxon>
        <taxon>Gammaproteobacteria</taxon>
        <taxon>Chromatiales</taxon>
        <taxon>Granulosicoccaceae</taxon>
        <taxon>Granulosicoccus</taxon>
    </lineage>
</organism>
<dbReference type="EMBL" id="CP018632">
    <property type="protein sequence ID" value="ASJ72086.1"/>
    <property type="molecule type" value="Genomic_DNA"/>
</dbReference>
<dbReference type="Proteomes" id="UP000250079">
    <property type="component" value="Chromosome"/>
</dbReference>
<evidence type="ECO:0000313" key="2">
    <source>
        <dbReference type="EMBL" id="ASJ72086.1"/>
    </source>
</evidence>
<name>A0A2Z2NL83_9GAMM</name>
<gene>
    <name evidence="2" type="ORF">IMCC3135_09960</name>
</gene>
<reference evidence="2 3" key="1">
    <citation type="submission" date="2016-12" db="EMBL/GenBank/DDBJ databases">
        <authorList>
            <person name="Song W.-J."/>
            <person name="Kurnit D.M."/>
        </authorList>
    </citation>
    <scope>NUCLEOTIDE SEQUENCE [LARGE SCALE GENOMIC DNA]</scope>
    <source>
        <strain evidence="2 3">IMCC3135</strain>
    </source>
</reference>
<feature type="region of interest" description="Disordered" evidence="1">
    <location>
        <begin position="1"/>
        <end position="33"/>
    </location>
</feature>